<keyword evidence="8" id="KW-1133">Transmembrane helix</keyword>
<dbReference type="Pfam" id="PF00067">
    <property type="entry name" value="p450"/>
    <property type="match status" value="1"/>
</dbReference>
<dbReference type="CDD" id="cd11063">
    <property type="entry name" value="CYP52"/>
    <property type="match status" value="1"/>
</dbReference>
<dbReference type="PROSITE" id="PS00086">
    <property type="entry name" value="CYTOCHROME_P450"/>
    <property type="match status" value="1"/>
</dbReference>
<keyword evidence="4 7" id="KW-0560">Oxidoreductase</keyword>
<dbReference type="PANTHER" id="PTHR24287:SF17">
    <property type="entry name" value="P450, PUTATIVE (EUROFUNG)-RELATED"/>
    <property type="match status" value="1"/>
</dbReference>
<evidence type="ECO:0000256" key="1">
    <source>
        <dbReference type="ARBA" id="ARBA00001971"/>
    </source>
</evidence>
<evidence type="ECO:0000313" key="10">
    <source>
        <dbReference type="Proteomes" id="UP000799757"/>
    </source>
</evidence>
<dbReference type="GO" id="GO:0020037">
    <property type="term" value="F:heme binding"/>
    <property type="evidence" value="ECO:0007669"/>
    <property type="project" value="InterPro"/>
</dbReference>
<evidence type="ECO:0000256" key="5">
    <source>
        <dbReference type="ARBA" id="ARBA00023004"/>
    </source>
</evidence>
<evidence type="ECO:0000256" key="2">
    <source>
        <dbReference type="ARBA" id="ARBA00010617"/>
    </source>
</evidence>
<dbReference type="GO" id="GO:0016712">
    <property type="term" value="F:oxidoreductase activity, acting on paired donors, with incorporation or reduction of molecular oxygen, reduced flavin or flavoprotein as one donor, and incorporation of one atom of oxygen"/>
    <property type="evidence" value="ECO:0007669"/>
    <property type="project" value="InterPro"/>
</dbReference>
<keyword evidence="10" id="KW-1185">Reference proteome</keyword>
<feature type="non-terminal residue" evidence="9">
    <location>
        <position position="501"/>
    </location>
</feature>
<dbReference type="SUPFAM" id="SSF48264">
    <property type="entry name" value="Cytochrome P450"/>
    <property type="match status" value="1"/>
</dbReference>
<comment type="cofactor">
    <cofactor evidence="1">
        <name>heme</name>
        <dbReference type="ChEBI" id="CHEBI:30413"/>
    </cofactor>
</comment>
<feature type="transmembrane region" description="Helical" evidence="8">
    <location>
        <begin position="6"/>
        <end position="28"/>
    </location>
</feature>
<dbReference type="EMBL" id="MU002019">
    <property type="protein sequence ID" value="KAF2791436.1"/>
    <property type="molecule type" value="Genomic_DNA"/>
</dbReference>
<keyword evidence="7" id="KW-0349">Heme</keyword>
<dbReference type="PRINTS" id="PR00385">
    <property type="entry name" value="P450"/>
</dbReference>
<dbReference type="Gene3D" id="1.10.630.10">
    <property type="entry name" value="Cytochrome P450"/>
    <property type="match status" value="1"/>
</dbReference>
<dbReference type="InterPro" id="IPR017972">
    <property type="entry name" value="Cyt_P450_CS"/>
</dbReference>
<dbReference type="PRINTS" id="PR01239">
    <property type="entry name" value="EP450IICYP52"/>
</dbReference>
<dbReference type="Proteomes" id="UP000799757">
    <property type="component" value="Unassembled WGS sequence"/>
</dbReference>
<dbReference type="InterPro" id="IPR001128">
    <property type="entry name" value="Cyt_P450"/>
</dbReference>
<dbReference type="GO" id="GO:0005506">
    <property type="term" value="F:iron ion binding"/>
    <property type="evidence" value="ECO:0007669"/>
    <property type="project" value="InterPro"/>
</dbReference>
<dbReference type="InterPro" id="IPR047146">
    <property type="entry name" value="Cyt_P450_E_CYP52_fungi"/>
</dbReference>
<keyword evidence="5 7" id="KW-0408">Iron</keyword>
<sequence>MAFCTGNVVFFLSFCSVLYISKITYIAIRRSFSARKLRCQNPPSPPQKDWLFGLDFVYQQFVNIQKDRRNASIRELHEEYGHTFQSKFYGARKIHSVEPQNIQAVMSTDFKNWGVQPLRLFSFKPLIGQGIMGTDGHSWERSRALLKPAFARKEISDLPAFEVHVQNLLNKIPRDGTTVDLRPLFTLLALDAASEMLFGESLNMLGNPTPENEGWLRAMNYGQMTLGKRMQLPQWNILTRDAKFWNSCKLVQNFVDRKIDAVMQNPEKHSGDGSNTHYVLAHELLKETNDRTVIRNELLNVFLPAHEATGVALTNIFFNVARHPHVWEKLRSETLALPKNQEITFESLKTMKYLQAVITESLRLNPSIGTTSRIALHDTTLPLGGGSDGQSPIFVREGDIFSISFYTLQRRKDIFGIDAEDFRPERWLEEHKPVHWAYLPFSGGPRICIGQQMAITQAAYTIVRILQSFKGLENRDPVWEFMEMYTLSTQSRNGAKVAFTV</sequence>
<keyword evidence="8" id="KW-0472">Membrane</keyword>
<gene>
    <name evidence="9" type="ORF">K505DRAFT_280714</name>
</gene>
<evidence type="ECO:0000256" key="6">
    <source>
        <dbReference type="ARBA" id="ARBA00023033"/>
    </source>
</evidence>
<reference evidence="9" key="1">
    <citation type="journal article" date="2020" name="Stud. Mycol.">
        <title>101 Dothideomycetes genomes: a test case for predicting lifestyles and emergence of pathogens.</title>
        <authorList>
            <person name="Haridas S."/>
            <person name="Albert R."/>
            <person name="Binder M."/>
            <person name="Bloem J."/>
            <person name="Labutti K."/>
            <person name="Salamov A."/>
            <person name="Andreopoulos B."/>
            <person name="Baker S."/>
            <person name="Barry K."/>
            <person name="Bills G."/>
            <person name="Bluhm B."/>
            <person name="Cannon C."/>
            <person name="Castanera R."/>
            <person name="Culley D."/>
            <person name="Daum C."/>
            <person name="Ezra D."/>
            <person name="Gonzalez J."/>
            <person name="Henrissat B."/>
            <person name="Kuo A."/>
            <person name="Liang C."/>
            <person name="Lipzen A."/>
            <person name="Lutzoni F."/>
            <person name="Magnuson J."/>
            <person name="Mondo S."/>
            <person name="Nolan M."/>
            <person name="Ohm R."/>
            <person name="Pangilinan J."/>
            <person name="Park H.-J."/>
            <person name="Ramirez L."/>
            <person name="Alfaro M."/>
            <person name="Sun H."/>
            <person name="Tritt A."/>
            <person name="Yoshinaga Y."/>
            <person name="Zwiers L.-H."/>
            <person name="Turgeon B."/>
            <person name="Goodwin S."/>
            <person name="Spatafora J."/>
            <person name="Crous P."/>
            <person name="Grigoriev I."/>
        </authorList>
    </citation>
    <scope>NUCLEOTIDE SEQUENCE</scope>
    <source>
        <strain evidence="9">CBS 109.77</strain>
    </source>
</reference>
<evidence type="ECO:0000256" key="7">
    <source>
        <dbReference type="RuleBase" id="RU000461"/>
    </source>
</evidence>
<evidence type="ECO:0000256" key="8">
    <source>
        <dbReference type="SAM" id="Phobius"/>
    </source>
</evidence>
<protein>
    <submittedName>
        <fullName evidence="9">Cytochrome P450</fullName>
    </submittedName>
</protein>
<name>A0A6A6X4Z8_9PLEO</name>
<comment type="similarity">
    <text evidence="2 7">Belongs to the cytochrome P450 family.</text>
</comment>
<dbReference type="InterPro" id="IPR036396">
    <property type="entry name" value="Cyt_P450_sf"/>
</dbReference>
<dbReference type="OrthoDB" id="1470350at2759"/>
<dbReference type="InterPro" id="IPR002974">
    <property type="entry name" value="Cyt_P450_E_CYP52_ascomycetes"/>
</dbReference>
<organism evidence="9 10">
    <name type="scientific">Melanomma pulvis-pyrius CBS 109.77</name>
    <dbReference type="NCBI Taxonomy" id="1314802"/>
    <lineage>
        <taxon>Eukaryota</taxon>
        <taxon>Fungi</taxon>
        <taxon>Dikarya</taxon>
        <taxon>Ascomycota</taxon>
        <taxon>Pezizomycotina</taxon>
        <taxon>Dothideomycetes</taxon>
        <taxon>Pleosporomycetidae</taxon>
        <taxon>Pleosporales</taxon>
        <taxon>Melanommataceae</taxon>
        <taxon>Melanomma</taxon>
    </lineage>
</organism>
<evidence type="ECO:0000256" key="3">
    <source>
        <dbReference type="ARBA" id="ARBA00022723"/>
    </source>
</evidence>
<evidence type="ECO:0000313" key="9">
    <source>
        <dbReference type="EMBL" id="KAF2791436.1"/>
    </source>
</evidence>
<accession>A0A6A6X4Z8</accession>
<keyword evidence="6 7" id="KW-0503">Monooxygenase</keyword>
<evidence type="ECO:0000256" key="4">
    <source>
        <dbReference type="ARBA" id="ARBA00023002"/>
    </source>
</evidence>
<dbReference type="PANTHER" id="PTHR24287">
    <property type="entry name" value="P450, PUTATIVE (EUROFUNG)-RELATED"/>
    <property type="match status" value="1"/>
</dbReference>
<keyword evidence="3 7" id="KW-0479">Metal-binding</keyword>
<proteinExistence type="inferred from homology"/>
<keyword evidence="8" id="KW-0812">Transmembrane</keyword>
<dbReference type="AlphaFoldDB" id="A0A6A6X4Z8"/>